<protein>
    <submittedName>
        <fullName evidence="1">Uncharacterized protein</fullName>
    </submittedName>
</protein>
<reference evidence="1 2" key="1">
    <citation type="submission" date="2021-06" db="EMBL/GenBank/DDBJ databases">
        <title>Complete genome sequence of Erwinia phage pEa_SNUABM_17.</title>
        <authorList>
            <person name="Kim S.G."/>
            <person name="Park S.C."/>
        </authorList>
    </citation>
    <scope>NUCLEOTIDE SEQUENCE [LARGE SCALE GENOMIC DNA]</scope>
</reference>
<evidence type="ECO:0000313" key="2">
    <source>
        <dbReference type="Proteomes" id="UP000827911"/>
    </source>
</evidence>
<sequence>MQLILKPTLVLKDHEIAFFDTSKEAFVSNSTLTGMLRLNLRNARAFMGQDSFLNPIRGKHANGNYYLTCLRYLFYGYSNAQDTRYFYQHFIAATQTTANKTRGPWTSYAATDGTVVTSAYRYNNGYNAMVPFPTDFSQRGLTVTMSWPQANFYNSLSVGVSLTYLQLYSYLIRPPTYNSMTLAYAYNSQTPMIIKEGRTSDYLTPTATVSITPDAEYINALGETDFRSAQTGYVSARESRNDGLHYLKDASGTYIADLPTETVDIDLGLIYIDDNNLMKLNKSDWSALAPVVPGSRPQLNLQLNRTIDL</sequence>
<organism evidence="1 2">
    <name type="scientific">Erwinia phage pEa_SNUABM_17</name>
    <dbReference type="NCBI Taxonomy" id="2869545"/>
    <lineage>
        <taxon>Viruses</taxon>
        <taxon>Duplodnaviria</taxon>
        <taxon>Heunggongvirae</taxon>
        <taxon>Uroviricota</taxon>
        <taxon>Caudoviricetes</taxon>
        <taxon>Alexandravirus</taxon>
        <taxon>Alexandravirus SNUABM17</taxon>
    </lineage>
</organism>
<accession>A0AAE7XJS3</accession>
<dbReference type="Proteomes" id="UP000827911">
    <property type="component" value="Segment"/>
</dbReference>
<evidence type="ECO:0000313" key="1">
    <source>
        <dbReference type="EMBL" id="QZE57734.1"/>
    </source>
</evidence>
<gene>
    <name evidence="1" type="ORF">pEaSNUABM17_00188</name>
</gene>
<name>A0AAE7XJS3_9CAUD</name>
<keyword evidence="2" id="KW-1185">Reference proteome</keyword>
<proteinExistence type="predicted"/>
<dbReference type="EMBL" id="MZ443777">
    <property type="protein sequence ID" value="QZE57734.1"/>
    <property type="molecule type" value="Genomic_DNA"/>
</dbReference>